<protein>
    <submittedName>
        <fullName evidence="1">Uncharacterized protein</fullName>
    </submittedName>
</protein>
<dbReference type="Proteomes" id="UP000304953">
    <property type="component" value="Unassembled WGS sequence"/>
</dbReference>
<organism evidence="1 2">
    <name type="scientific">Petralouisia muris</name>
    <dbReference type="NCBI Taxonomy" id="3032872"/>
    <lineage>
        <taxon>Bacteria</taxon>
        <taxon>Bacillati</taxon>
        <taxon>Bacillota</taxon>
        <taxon>Clostridia</taxon>
        <taxon>Lachnospirales</taxon>
        <taxon>Lachnospiraceae</taxon>
        <taxon>Petralouisia</taxon>
    </lineage>
</organism>
<sequence length="414" mass="46846">MFGALFVKECKQILKSMVYYIYVAVFMIFLSSQLSGDLTDRMEKPLPDQEGYGTIVSHEPSAVMEKILAELVMETEHNSYATYPMGFYKGVTLNQRELDEVIGIIETCTGKSWEELMKEMAAHFSQYDRTTVEGAMAAQSEYSIFAKESLNYDAFCENMEKVCSIIGAGSSYSRKSIEGGVSVPMTYEQAVEEYEALCEKDRITGAVSRLFCDYAGIILSVLPIFLGVTRCLRDKRAQASQVVFAHKASAFQIIGSRYLANVFMAALPVVVTSFVIQTPYQYHSNTVGISPDLLAFLKYDLIWLLPEIMIVLAVSFFITELTENVISIFIQVFWAMASLMGASALTGDFSLKLVARWNAFGRTSEFWQQRQQLFLNRGFYFGLSLAFLALTALFYEKKRREGETLYGKLFKRRK</sequence>
<gene>
    <name evidence="1" type="ORF">E5329_12950</name>
</gene>
<reference evidence="1" key="1">
    <citation type="submission" date="2019-04" db="EMBL/GenBank/DDBJ databases">
        <title>Microbes associate with the intestines of laboratory mice.</title>
        <authorList>
            <person name="Navarre W."/>
            <person name="Wong E."/>
            <person name="Huang K."/>
            <person name="Tropini C."/>
            <person name="Ng K."/>
            <person name="Yu B."/>
        </authorList>
    </citation>
    <scope>NUCLEOTIDE SEQUENCE</scope>
    <source>
        <strain evidence="1">NM01_1-7b</strain>
    </source>
</reference>
<evidence type="ECO:0000313" key="1">
    <source>
        <dbReference type="EMBL" id="TGY95880.1"/>
    </source>
</evidence>
<comment type="caution">
    <text evidence="1">The sequence shown here is derived from an EMBL/GenBank/DDBJ whole genome shotgun (WGS) entry which is preliminary data.</text>
</comment>
<keyword evidence="2" id="KW-1185">Reference proteome</keyword>
<evidence type="ECO:0000313" key="2">
    <source>
        <dbReference type="Proteomes" id="UP000304953"/>
    </source>
</evidence>
<accession>A0AC61RVL7</accession>
<proteinExistence type="predicted"/>
<name>A0AC61RVL7_9FIRM</name>
<dbReference type="EMBL" id="SRYA01000023">
    <property type="protein sequence ID" value="TGY95880.1"/>
    <property type="molecule type" value="Genomic_DNA"/>
</dbReference>